<organism evidence="1 2">
    <name type="scientific">Colletotrichum paranaense</name>
    <dbReference type="NCBI Taxonomy" id="1914294"/>
    <lineage>
        <taxon>Eukaryota</taxon>
        <taxon>Fungi</taxon>
        <taxon>Dikarya</taxon>
        <taxon>Ascomycota</taxon>
        <taxon>Pezizomycotina</taxon>
        <taxon>Sordariomycetes</taxon>
        <taxon>Hypocreomycetidae</taxon>
        <taxon>Glomerellales</taxon>
        <taxon>Glomerellaceae</taxon>
        <taxon>Colletotrichum</taxon>
        <taxon>Colletotrichum acutatum species complex</taxon>
    </lineage>
</organism>
<proteinExistence type="predicted"/>
<reference evidence="1 2" key="1">
    <citation type="submission" date="2016-10" db="EMBL/GenBank/DDBJ databases">
        <title>The genome sequence of Colletotrichum fioriniae PJ7.</title>
        <authorList>
            <person name="Baroncelli R."/>
        </authorList>
    </citation>
    <scope>NUCLEOTIDE SEQUENCE [LARGE SCALE GENOMIC DNA]</scope>
    <source>
        <strain evidence="1 2">IMI 384185</strain>
    </source>
</reference>
<dbReference type="GeneID" id="85374935"/>
<gene>
    <name evidence="1" type="ORF">CPAR01_06765</name>
</gene>
<dbReference type="EMBL" id="MOPA01000005">
    <property type="protein sequence ID" value="KAK1540776.1"/>
    <property type="molecule type" value="Genomic_DNA"/>
</dbReference>
<accession>A0ABQ9SMP0</accession>
<sequence>MWRHVEWLNSHELSSWSTAMFKCCPTGQLFIASIGRLCMRPVLLAAVRSSNPSRLPGAQPVVRRNLQNVRLFLSEKHAEQT</sequence>
<dbReference type="Proteomes" id="UP001241169">
    <property type="component" value="Unassembled WGS sequence"/>
</dbReference>
<protein>
    <submittedName>
        <fullName evidence="1">Uncharacterized protein</fullName>
    </submittedName>
</protein>
<dbReference type="RefSeq" id="XP_060349910.1">
    <property type="nucleotide sequence ID" value="XM_060491036.1"/>
</dbReference>
<comment type="caution">
    <text evidence="1">The sequence shown here is derived from an EMBL/GenBank/DDBJ whole genome shotgun (WGS) entry which is preliminary data.</text>
</comment>
<keyword evidence="2" id="KW-1185">Reference proteome</keyword>
<evidence type="ECO:0000313" key="2">
    <source>
        <dbReference type="Proteomes" id="UP001241169"/>
    </source>
</evidence>
<name>A0ABQ9SMP0_9PEZI</name>
<evidence type="ECO:0000313" key="1">
    <source>
        <dbReference type="EMBL" id="KAK1540776.1"/>
    </source>
</evidence>